<dbReference type="AlphaFoldDB" id="A1D7M8"/>
<dbReference type="GeneID" id="4590265"/>
<dbReference type="HOGENOM" id="CLU_048148_0_0_1"/>
<accession>A1D7M8</accession>
<feature type="region of interest" description="Disordered" evidence="1">
    <location>
        <begin position="374"/>
        <end position="411"/>
    </location>
</feature>
<feature type="compositionally biased region" description="Basic and acidic residues" evidence="1">
    <location>
        <begin position="83"/>
        <end position="92"/>
    </location>
</feature>
<evidence type="ECO:0000313" key="3">
    <source>
        <dbReference type="Proteomes" id="UP000006702"/>
    </source>
</evidence>
<dbReference type="OrthoDB" id="4225223at2759"/>
<sequence>MLSPASLAYSRQAPPVRPSRSLEGLEQVIPPRVPQPPARPTLQLDKPLPDLPSQVQSLPDASEMRGSTAWSDDSSTISSVDSDGSRNHESTHSTESYPVFVRSPSDDLAGLVDHPPVSSLDRAEPIVDPCAKPSTIASYSPSLSLSQHALSVSKDDRYGSPPEWAQKRAGPNHYFREKKWDFFPELATPSALGVGPAGRFPPTSSQSRKRNGGKLHLSSFDFGRNRRRSNTSDRGTLTLAHEVRDSIRTYVHRTLSKRSAEKDKPKRPGRPTTAPSFYPPKYASSQGTATSGDHPHYGTSIEESSPVEVDIDIRMRTLSISTDSTMSERWVESPKPIPVHRTKQLAVPITPYQKYGAAIWDKSGGSKRVSYRSQQVKFPKHQRNIYPSSAQKSKSSTDFTSANPTAPLSPPVRSVIQQNTREAIRVLQDGTTQVLDVLDEAKKKVIKSSVDRRRMQLKSQIKLIGPVNPYTPYGRVDSWI</sequence>
<gene>
    <name evidence="2" type="ORF">NFIA_068930</name>
</gene>
<keyword evidence="3" id="KW-1185">Reference proteome</keyword>
<protein>
    <submittedName>
        <fullName evidence="2">Uncharacterized protein</fullName>
    </submittedName>
</protein>
<dbReference type="KEGG" id="nfi:NFIA_068930"/>
<feature type="region of interest" description="Disordered" evidence="1">
    <location>
        <begin position="107"/>
        <end position="126"/>
    </location>
</feature>
<feature type="compositionally biased region" description="Low complexity" evidence="1">
    <location>
        <begin position="71"/>
        <end position="82"/>
    </location>
</feature>
<feature type="region of interest" description="Disordered" evidence="1">
    <location>
        <begin position="250"/>
        <end position="305"/>
    </location>
</feature>
<feature type="compositionally biased region" description="Polar residues" evidence="1">
    <location>
        <begin position="385"/>
        <end position="406"/>
    </location>
</feature>
<feature type="region of interest" description="Disordered" evidence="1">
    <location>
        <begin position="1"/>
        <end position="102"/>
    </location>
</feature>
<reference evidence="3" key="1">
    <citation type="journal article" date="2008" name="PLoS Genet.">
        <title>Genomic islands in the pathogenic filamentous fungus Aspergillus fumigatus.</title>
        <authorList>
            <person name="Fedorova N.D."/>
            <person name="Khaldi N."/>
            <person name="Joardar V.S."/>
            <person name="Maiti R."/>
            <person name="Amedeo P."/>
            <person name="Anderson M.J."/>
            <person name="Crabtree J."/>
            <person name="Silva J.C."/>
            <person name="Badger J.H."/>
            <person name="Albarraq A."/>
            <person name="Angiuoli S."/>
            <person name="Bussey H."/>
            <person name="Bowyer P."/>
            <person name="Cotty P.J."/>
            <person name="Dyer P.S."/>
            <person name="Egan A."/>
            <person name="Galens K."/>
            <person name="Fraser-Liggett C.M."/>
            <person name="Haas B.J."/>
            <person name="Inman J.M."/>
            <person name="Kent R."/>
            <person name="Lemieux S."/>
            <person name="Malavazi I."/>
            <person name="Orvis J."/>
            <person name="Roemer T."/>
            <person name="Ronning C.M."/>
            <person name="Sundaram J.P."/>
            <person name="Sutton G."/>
            <person name="Turner G."/>
            <person name="Venter J.C."/>
            <person name="White O.R."/>
            <person name="Whitty B.R."/>
            <person name="Youngman P."/>
            <person name="Wolfe K.H."/>
            <person name="Goldman G.H."/>
            <person name="Wortman J.R."/>
            <person name="Jiang B."/>
            <person name="Denning D.W."/>
            <person name="Nierman W.C."/>
        </authorList>
    </citation>
    <scope>NUCLEOTIDE SEQUENCE [LARGE SCALE GENOMIC DNA]</scope>
    <source>
        <strain evidence="3">ATCC 1020 / DSM 3700 / CBS 544.65 / FGSC A1164 / JCM 1740 / NRRL 181 / WB 181</strain>
    </source>
</reference>
<dbReference type="VEuPathDB" id="FungiDB:NFIA_068930"/>
<name>A1D7M8_NEOFI</name>
<evidence type="ECO:0000313" key="2">
    <source>
        <dbReference type="EMBL" id="EAW21722.1"/>
    </source>
</evidence>
<dbReference type="EMBL" id="DS027690">
    <property type="protein sequence ID" value="EAW21722.1"/>
    <property type="molecule type" value="Genomic_DNA"/>
</dbReference>
<evidence type="ECO:0000256" key="1">
    <source>
        <dbReference type="SAM" id="MobiDB-lite"/>
    </source>
</evidence>
<dbReference type="OMA" id="TESYPVF"/>
<feature type="region of interest" description="Disordered" evidence="1">
    <location>
        <begin position="191"/>
        <end position="237"/>
    </location>
</feature>
<dbReference type="Proteomes" id="UP000006702">
    <property type="component" value="Unassembled WGS sequence"/>
</dbReference>
<dbReference type="eggNOG" id="ENOG502THWE">
    <property type="taxonomic scope" value="Eukaryota"/>
</dbReference>
<proteinExistence type="predicted"/>
<dbReference type="RefSeq" id="XP_001263619.1">
    <property type="nucleotide sequence ID" value="XM_001263618.1"/>
</dbReference>
<organism evidence="2 3">
    <name type="scientific">Neosartorya fischeri (strain ATCC 1020 / DSM 3700 / CBS 544.65 / FGSC A1164 / JCM 1740 / NRRL 181 / WB 181)</name>
    <name type="common">Aspergillus fischerianus</name>
    <dbReference type="NCBI Taxonomy" id="331117"/>
    <lineage>
        <taxon>Eukaryota</taxon>
        <taxon>Fungi</taxon>
        <taxon>Dikarya</taxon>
        <taxon>Ascomycota</taxon>
        <taxon>Pezizomycotina</taxon>
        <taxon>Eurotiomycetes</taxon>
        <taxon>Eurotiomycetidae</taxon>
        <taxon>Eurotiales</taxon>
        <taxon>Aspergillaceae</taxon>
        <taxon>Aspergillus</taxon>
        <taxon>Aspergillus subgen. Fumigati</taxon>
    </lineage>
</organism>